<keyword evidence="5" id="KW-0073">Auxin biosynthesis</keyword>
<dbReference type="PANTHER" id="PTHR10742">
    <property type="entry name" value="FLAVIN MONOAMINE OXIDASE"/>
    <property type="match status" value="1"/>
</dbReference>
<dbReference type="GO" id="GO:0009851">
    <property type="term" value="P:auxin biosynthetic process"/>
    <property type="evidence" value="ECO:0007669"/>
    <property type="project" value="UniProtKB-KW"/>
</dbReference>
<dbReference type="AlphaFoldDB" id="A0A9W6K5D8"/>
<dbReference type="SUPFAM" id="SSF54373">
    <property type="entry name" value="FAD-linked reductases, C-terminal domain"/>
    <property type="match status" value="1"/>
</dbReference>
<evidence type="ECO:0000256" key="4">
    <source>
        <dbReference type="ARBA" id="ARBA00017871"/>
    </source>
</evidence>
<dbReference type="Gene3D" id="3.90.660.10">
    <property type="match status" value="1"/>
</dbReference>
<dbReference type="GO" id="GO:0050361">
    <property type="term" value="F:tryptophan 2-monooxygenase activity"/>
    <property type="evidence" value="ECO:0007669"/>
    <property type="project" value="UniProtKB-EC"/>
</dbReference>
<accession>A0A9W6K5D8</accession>
<dbReference type="InterPro" id="IPR050281">
    <property type="entry name" value="Flavin_monoamine_oxidase"/>
</dbReference>
<feature type="domain" description="Amine oxidase" evidence="7">
    <location>
        <begin position="66"/>
        <end position="514"/>
    </location>
</feature>
<evidence type="ECO:0000313" key="9">
    <source>
        <dbReference type="Proteomes" id="UP001143328"/>
    </source>
</evidence>
<evidence type="ECO:0000256" key="3">
    <source>
        <dbReference type="ARBA" id="ARBA00012535"/>
    </source>
</evidence>
<protein>
    <recommendedName>
        <fullName evidence="4">Tryptophan 2-monooxygenase</fullName>
        <ecNumber evidence="3">1.13.12.3</ecNumber>
    </recommendedName>
</protein>
<organism evidence="8 9">
    <name type="scientific">Pseudomonas turukhanskensis</name>
    <dbReference type="NCBI Taxonomy" id="1806536"/>
    <lineage>
        <taxon>Bacteria</taxon>
        <taxon>Pseudomonadati</taxon>
        <taxon>Pseudomonadota</taxon>
        <taxon>Gammaproteobacteria</taxon>
        <taxon>Pseudomonadales</taxon>
        <taxon>Pseudomonadaceae</taxon>
        <taxon>Pseudomonas</taxon>
    </lineage>
</organism>
<dbReference type="InterPro" id="IPR006311">
    <property type="entry name" value="TAT_signal"/>
</dbReference>
<evidence type="ECO:0000256" key="1">
    <source>
        <dbReference type="ARBA" id="ARBA00004814"/>
    </source>
</evidence>
<sequence>MPLTRRALIARVAAIGGYRAAYGAMGALGLLSPAWAQPSNGQESYASLPTAHVGNGASVVVIGAGIGGLVSAYELRKAGFKVTVLEARDRVGGRNWTLRKGDRVEYTDGTVQVANFAEGFYFNAGPARLPSHHQLMLGYCRELGVELEVLVNTSRNALVRPNLAEPPMQIRQAVNDSRGHIAELLAKAVNRQALNAELTADDQRALLGFLRTFGDLSEKLEYLGSARSGYKVWPGAGEQLAQKNEPLPLRTLLNPALANALMIDEYPEFSPTMFQPVGGMDRIPKAFEKHLGGALRLGSEVRAIHNQDNGVQVAYVERKSRREHTLTADYAVVALPLPLLAKLDTNFTAPVQQAIDAVQFGYANKVAWQSRRFWERDYQIYGGLSFVNQEASGLWYPSGGFNQEQGILIAAYNNGETARVFGEKNIAEQIAASKQAVELLHPGHSAELRNPLAVAWSRIPYNLGPWINHEVAEPAYSLLNQAQGRIHLTSDGLAHSGVGIWQEAAAGAARRVVRNLFERVQNTPYRQTA</sequence>
<dbReference type="InterPro" id="IPR036188">
    <property type="entry name" value="FAD/NAD-bd_sf"/>
</dbReference>
<comment type="catalytic activity">
    <reaction evidence="6">
        <text>L-tryptophan + O2 = indole-3-acetamide + CO2 + H2O</text>
        <dbReference type="Rhea" id="RHEA:16165"/>
        <dbReference type="ChEBI" id="CHEBI:15377"/>
        <dbReference type="ChEBI" id="CHEBI:15379"/>
        <dbReference type="ChEBI" id="CHEBI:16031"/>
        <dbReference type="ChEBI" id="CHEBI:16526"/>
        <dbReference type="ChEBI" id="CHEBI:57912"/>
        <dbReference type="EC" id="1.13.12.3"/>
    </reaction>
</comment>
<dbReference type="RefSeq" id="WP_271194768.1">
    <property type="nucleotide sequence ID" value="NZ_BSFN01000003.1"/>
</dbReference>
<dbReference type="PANTHER" id="PTHR10742:SF410">
    <property type="entry name" value="LYSINE-SPECIFIC HISTONE DEMETHYLASE 2"/>
    <property type="match status" value="1"/>
</dbReference>
<dbReference type="InterPro" id="IPR002937">
    <property type="entry name" value="Amino_oxidase"/>
</dbReference>
<dbReference type="PROSITE" id="PS51318">
    <property type="entry name" value="TAT"/>
    <property type="match status" value="1"/>
</dbReference>
<proteinExistence type="inferred from homology"/>
<reference evidence="8" key="2">
    <citation type="submission" date="2023-01" db="EMBL/GenBank/DDBJ databases">
        <authorList>
            <person name="Sun Q."/>
            <person name="Evtushenko L."/>
        </authorList>
    </citation>
    <scope>NUCLEOTIDE SEQUENCE</scope>
    <source>
        <strain evidence="8">VKM B-2935</strain>
    </source>
</reference>
<name>A0A9W6K5D8_9PSED</name>
<dbReference type="EMBL" id="BSFN01000003">
    <property type="protein sequence ID" value="GLK88563.1"/>
    <property type="molecule type" value="Genomic_DNA"/>
</dbReference>
<comment type="caution">
    <text evidence="8">The sequence shown here is derived from an EMBL/GenBank/DDBJ whole genome shotgun (WGS) entry which is preliminary data.</text>
</comment>
<gene>
    <name evidence="8" type="ORF">GCM10017655_16250</name>
</gene>
<dbReference type="Gene3D" id="3.50.50.60">
    <property type="entry name" value="FAD/NAD(P)-binding domain"/>
    <property type="match status" value="1"/>
</dbReference>
<keyword evidence="9" id="KW-1185">Reference proteome</keyword>
<comment type="similarity">
    <text evidence="2">Belongs to the tryptophan 2-monooxygenase family.</text>
</comment>
<dbReference type="Gene3D" id="1.20.1440.240">
    <property type="match status" value="1"/>
</dbReference>
<evidence type="ECO:0000256" key="6">
    <source>
        <dbReference type="ARBA" id="ARBA00047321"/>
    </source>
</evidence>
<dbReference type="SUPFAM" id="SSF51905">
    <property type="entry name" value="FAD/NAD(P)-binding domain"/>
    <property type="match status" value="1"/>
</dbReference>
<comment type="pathway">
    <text evidence="1">Plant hormone metabolism; auxin biosynthesis.</text>
</comment>
<evidence type="ECO:0000256" key="2">
    <source>
        <dbReference type="ARBA" id="ARBA00005833"/>
    </source>
</evidence>
<evidence type="ECO:0000256" key="5">
    <source>
        <dbReference type="ARBA" id="ARBA00023070"/>
    </source>
</evidence>
<dbReference type="Proteomes" id="UP001143328">
    <property type="component" value="Unassembled WGS sequence"/>
</dbReference>
<evidence type="ECO:0000259" key="7">
    <source>
        <dbReference type="Pfam" id="PF01593"/>
    </source>
</evidence>
<reference evidence="8" key="1">
    <citation type="journal article" date="2014" name="Int. J. Syst. Evol. Microbiol.">
        <title>Complete genome sequence of Corynebacterium casei LMG S-19264T (=DSM 44701T), isolated from a smear-ripened cheese.</title>
        <authorList>
            <consortium name="US DOE Joint Genome Institute (JGI-PGF)"/>
            <person name="Walter F."/>
            <person name="Albersmeier A."/>
            <person name="Kalinowski J."/>
            <person name="Ruckert C."/>
        </authorList>
    </citation>
    <scope>NUCLEOTIDE SEQUENCE</scope>
    <source>
        <strain evidence="8">VKM B-2935</strain>
    </source>
</reference>
<dbReference type="EC" id="1.13.12.3" evidence="3"/>
<dbReference type="Pfam" id="PF01593">
    <property type="entry name" value="Amino_oxidase"/>
    <property type="match status" value="1"/>
</dbReference>
<evidence type="ECO:0000313" key="8">
    <source>
        <dbReference type="EMBL" id="GLK88563.1"/>
    </source>
</evidence>